<feature type="compositionally biased region" description="Low complexity" evidence="1">
    <location>
        <begin position="412"/>
        <end position="423"/>
    </location>
</feature>
<reference evidence="3 4" key="1">
    <citation type="journal article" date="2013" name="PLoS Genet.">
        <title>Genomic mechanisms accounting for the adaptation to parasitism in nematode-trapping fungi.</title>
        <authorList>
            <person name="Meerupati T."/>
            <person name="Andersson K.M."/>
            <person name="Friman E."/>
            <person name="Kumar D."/>
            <person name="Tunlid A."/>
            <person name="Ahren D."/>
        </authorList>
    </citation>
    <scope>NUCLEOTIDE SEQUENCE [LARGE SCALE GENOMIC DNA]</scope>
    <source>
        <strain evidence="3 4">CBS 200.50</strain>
    </source>
</reference>
<keyword evidence="2" id="KW-0812">Transmembrane</keyword>
<feature type="region of interest" description="Disordered" evidence="1">
    <location>
        <begin position="106"/>
        <end position="165"/>
    </location>
</feature>
<evidence type="ECO:0000313" key="4">
    <source>
        <dbReference type="Proteomes" id="UP000015100"/>
    </source>
</evidence>
<feature type="compositionally biased region" description="Low complexity" evidence="1">
    <location>
        <begin position="137"/>
        <end position="159"/>
    </location>
</feature>
<evidence type="ECO:0000313" key="3">
    <source>
        <dbReference type="EMBL" id="EPS39813.1"/>
    </source>
</evidence>
<feature type="region of interest" description="Disordered" evidence="1">
    <location>
        <begin position="199"/>
        <end position="257"/>
    </location>
</feature>
<keyword evidence="2" id="KW-1133">Transmembrane helix</keyword>
<keyword evidence="2" id="KW-0472">Membrane</keyword>
<dbReference type="OrthoDB" id="5385536at2759"/>
<evidence type="ECO:0000256" key="1">
    <source>
        <dbReference type="SAM" id="MobiDB-lite"/>
    </source>
</evidence>
<accession>S8BKD3</accession>
<feature type="transmembrane region" description="Helical" evidence="2">
    <location>
        <begin position="173"/>
        <end position="195"/>
    </location>
</feature>
<feature type="region of interest" description="Disordered" evidence="1">
    <location>
        <begin position="403"/>
        <end position="423"/>
    </location>
</feature>
<sequence>MLLQVEKGKVRGVEEGSYIQQRQHRRKCPTTTSSGPLLHPRQEATPVPLFPDPVNGGGILIVPGSTVTESTTTYTNPGYMILQQWTTIVVSGTTTVKSQITYAELGPSGIPQRPNGSPNNNDSNFTGLITDSAPTISPTLLPTMSSRTPTPRPTSGGLSKNNEESGQTFSPTLIFIVVLVIVLGALLSTVSIILYRRSKRRKRERHGMDRENHSPEKDSIVRPYAPTPSSRRTDSPLPLPPPISPVTDRPVSASTRKQSALLPSPMTEFQSYPNFPAPPVVPHRNPRWTLVLPTPPLPAASGPSDTSKPSVASSSNRTARSRVDTNASTVTLETHRVIHQTSPATLSPISRHKSFVSMESAIDPDLSFGVNGSRLSTQFGDGTDDPPEGFTYWADYDFSKKPSNSRKSIHDSPSMMSPRLSPLGENSMWEEALMDVNLEGVSPTDSGGSVKA</sequence>
<dbReference type="AlphaFoldDB" id="S8BKD3"/>
<reference evidence="4" key="2">
    <citation type="submission" date="2013-04" db="EMBL/GenBank/DDBJ databases">
        <title>Genomic mechanisms accounting for the adaptation to parasitism in nematode-trapping fungi.</title>
        <authorList>
            <person name="Ahren D.G."/>
        </authorList>
    </citation>
    <scope>NUCLEOTIDE SEQUENCE [LARGE SCALE GENOMIC DNA]</scope>
    <source>
        <strain evidence="4">CBS 200.50</strain>
    </source>
</reference>
<gene>
    <name evidence="3" type="ORF">H072_6259</name>
</gene>
<name>S8BKD3_DACHA</name>
<comment type="caution">
    <text evidence="3">The sequence shown here is derived from an EMBL/GenBank/DDBJ whole genome shotgun (WGS) entry which is preliminary data.</text>
</comment>
<evidence type="ECO:0000256" key="2">
    <source>
        <dbReference type="SAM" id="Phobius"/>
    </source>
</evidence>
<proteinExistence type="predicted"/>
<feature type="region of interest" description="Disordered" evidence="1">
    <location>
        <begin position="295"/>
        <end position="324"/>
    </location>
</feature>
<dbReference type="OMA" id="EGSHENH"/>
<keyword evidence="4" id="KW-1185">Reference proteome</keyword>
<feature type="compositionally biased region" description="Polar residues" evidence="1">
    <location>
        <begin position="303"/>
        <end position="324"/>
    </location>
</feature>
<feature type="compositionally biased region" description="Polar residues" evidence="1">
    <location>
        <begin position="114"/>
        <end position="136"/>
    </location>
</feature>
<dbReference type="EMBL" id="AQGS01000443">
    <property type="protein sequence ID" value="EPS39813.1"/>
    <property type="molecule type" value="Genomic_DNA"/>
</dbReference>
<dbReference type="HOGENOM" id="CLU_605532_0_0_1"/>
<organism evidence="3 4">
    <name type="scientific">Dactylellina haptotyla (strain CBS 200.50)</name>
    <name type="common">Nematode-trapping fungus</name>
    <name type="synonym">Monacrosporium haptotylum</name>
    <dbReference type="NCBI Taxonomy" id="1284197"/>
    <lineage>
        <taxon>Eukaryota</taxon>
        <taxon>Fungi</taxon>
        <taxon>Dikarya</taxon>
        <taxon>Ascomycota</taxon>
        <taxon>Pezizomycotina</taxon>
        <taxon>Orbiliomycetes</taxon>
        <taxon>Orbiliales</taxon>
        <taxon>Orbiliaceae</taxon>
        <taxon>Dactylellina</taxon>
    </lineage>
</organism>
<protein>
    <submittedName>
        <fullName evidence="3">Uncharacterized protein</fullName>
    </submittedName>
</protein>
<feature type="compositionally biased region" description="Basic and acidic residues" evidence="1">
    <location>
        <begin position="206"/>
        <end position="220"/>
    </location>
</feature>
<feature type="region of interest" description="Disordered" evidence="1">
    <location>
        <begin position="16"/>
        <end position="41"/>
    </location>
</feature>
<dbReference type="Proteomes" id="UP000015100">
    <property type="component" value="Unassembled WGS sequence"/>
</dbReference>